<accession>A0ABD3NMP4</accession>
<evidence type="ECO:0000313" key="2">
    <source>
        <dbReference type="Proteomes" id="UP001530400"/>
    </source>
</evidence>
<proteinExistence type="predicted"/>
<dbReference type="PANTHER" id="PTHR15605">
    <property type="entry name" value="KINESIN-ASSOCIATED PROTEINS"/>
    <property type="match status" value="1"/>
</dbReference>
<name>A0ABD3NMP4_9STRA</name>
<dbReference type="Proteomes" id="UP001530400">
    <property type="component" value="Unassembled WGS sequence"/>
</dbReference>
<dbReference type="Gene3D" id="1.25.10.10">
    <property type="entry name" value="Leucine-rich Repeat Variant"/>
    <property type="match status" value="1"/>
</dbReference>
<dbReference type="AlphaFoldDB" id="A0ABD3NMP4"/>
<gene>
    <name evidence="1" type="ORF">ACHAWO_008906</name>
</gene>
<dbReference type="InterPro" id="IPR016024">
    <property type="entry name" value="ARM-type_fold"/>
</dbReference>
<dbReference type="InterPro" id="IPR008658">
    <property type="entry name" value="KAP3"/>
</dbReference>
<protein>
    <submittedName>
        <fullName evidence="1">Uncharacterized protein</fullName>
    </submittedName>
</protein>
<dbReference type="EMBL" id="JALLPJ020001171">
    <property type="protein sequence ID" value="KAL3774975.1"/>
    <property type="molecule type" value="Genomic_DNA"/>
</dbReference>
<comment type="caution">
    <text evidence="1">The sequence shown here is derived from an EMBL/GenBank/DDBJ whole genome shotgun (WGS) entry which is preliminary data.</text>
</comment>
<dbReference type="SMART" id="SM01297">
    <property type="entry name" value="KAP"/>
    <property type="match status" value="1"/>
</dbReference>
<organism evidence="1 2">
    <name type="scientific">Cyclotella atomus</name>
    <dbReference type="NCBI Taxonomy" id="382360"/>
    <lineage>
        <taxon>Eukaryota</taxon>
        <taxon>Sar</taxon>
        <taxon>Stramenopiles</taxon>
        <taxon>Ochrophyta</taxon>
        <taxon>Bacillariophyta</taxon>
        <taxon>Coscinodiscophyceae</taxon>
        <taxon>Thalassiosirophycidae</taxon>
        <taxon>Stephanodiscales</taxon>
        <taxon>Stephanodiscaceae</taxon>
        <taxon>Cyclotella</taxon>
    </lineage>
</organism>
<reference evidence="1 2" key="1">
    <citation type="submission" date="2024-10" db="EMBL/GenBank/DDBJ databases">
        <title>Updated reference genomes for cyclostephanoid diatoms.</title>
        <authorList>
            <person name="Roberts W.R."/>
            <person name="Alverson A.J."/>
        </authorList>
    </citation>
    <scope>NUCLEOTIDE SEQUENCE [LARGE SCALE GENOMIC DNA]</scope>
    <source>
        <strain evidence="1 2">AJA010-31</strain>
    </source>
</reference>
<dbReference type="SUPFAM" id="SSF48371">
    <property type="entry name" value="ARM repeat"/>
    <property type="match status" value="1"/>
</dbReference>
<evidence type="ECO:0000313" key="1">
    <source>
        <dbReference type="EMBL" id="KAL3774975.1"/>
    </source>
</evidence>
<keyword evidence="2" id="KW-1185">Reference proteome</keyword>
<dbReference type="InterPro" id="IPR011989">
    <property type="entry name" value="ARM-like"/>
</dbReference>
<dbReference type="Pfam" id="PF05804">
    <property type="entry name" value="KAP"/>
    <property type="match status" value="2"/>
</dbReference>
<dbReference type="PANTHER" id="PTHR15605:SF2">
    <property type="entry name" value="KINESIN-ASSOCIATED PROTEIN 3"/>
    <property type="match status" value="1"/>
</dbReference>
<sequence length="581" mass="64697">MNMSIDEEVELLYGGSSDEKLQGVNKLLAMCQQVSDLELMISNNQLMAALTRIFTEDSSIELSFAISKLLLAFASVEDFHELLSSYRIGALTLGVVELEVKRASHRGNDLSCIFTKKQEPLTMICCKILCYIADDFGALRKMVKKGLAMTLGKCCMLKTLPALDSVLSLMAKACIFEEAADELSSDESNAIERLIDLLHVNDLNSKVISVLFNLSFHDKCLSSVTASNIHFPLTKMLGKKSSSSSVYKLAYHLSCSQENREKFVQAAISKQIMDILTHLQPHETIAEGLAGLIVNMTLHPLCAEDMLKGGIVGAILGAIDESDEFTQQTFLKVMKNLSCWSRKLQSKLYSSLAEGETSQLDGLVRRAESYFPTSESETSIMYWEQHFWDQHVEAILERALRCKSFDLLAEWIGILSNITKDDLPAGLVWHDLLYDNSSKVLTLCHDALDSSHLELKVEVVIWLGEICSSQESSAWIASSNLIEAMNEELQDDAGSEAIRLQILLSYQQFMMYEETRFQVVGGHGVVEAVVRCLNGGNALKTTAEECLLLLEDFDRDEFGRLGSIGGQIQSERFEALVDHVY</sequence>